<feature type="transmembrane region" description="Helical" evidence="1">
    <location>
        <begin position="36"/>
        <end position="54"/>
    </location>
</feature>
<sequence length="222" mass="24923">MGSQFTNFQEDPIVDKLRTQLGVIHPIPSPPINRNIVGLFGFFFLIGVVFDKVWTSGKKKKSNIEQGRSGIWPQAPTSFSLLLEKDLQRKESVEWVNMVLGKLWKVYRGGIENWLIGLLQPIIDNLKKPDYVKRVEIKQFSLGMSRCQLGMSSAELLVGPMICSACDLHCIVCCTDILLMSGMLYSPFFVTFFLAFSEIADPGQFAFEGLSLISGCKYCPIL</sequence>
<dbReference type="AlphaFoldDB" id="A0A438EJF9"/>
<keyword evidence="1" id="KW-0472">Membrane</keyword>
<name>A0A438EJF9_VITVI</name>
<protein>
    <recommendedName>
        <fullName evidence="4">SMP-LTD domain-containing protein</fullName>
    </recommendedName>
</protein>
<evidence type="ECO:0000313" key="3">
    <source>
        <dbReference type="Proteomes" id="UP000288805"/>
    </source>
</evidence>
<organism evidence="2 3">
    <name type="scientific">Vitis vinifera</name>
    <name type="common">Grape</name>
    <dbReference type="NCBI Taxonomy" id="29760"/>
    <lineage>
        <taxon>Eukaryota</taxon>
        <taxon>Viridiplantae</taxon>
        <taxon>Streptophyta</taxon>
        <taxon>Embryophyta</taxon>
        <taxon>Tracheophyta</taxon>
        <taxon>Spermatophyta</taxon>
        <taxon>Magnoliopsida</taxon>
        <taxon>eudicotyledons</taxon>
        <taxon>Gunneridae</taxon>
        <taxon>Pentapetalae</taxon>
        <taxon>rosids</taxon>
        <taxon>Vitales</taxon>
        <taxon>Vitaceae</taxon>
        <taxon>Viteae</taxon>
        <taxon>Vitis</taxon>
    </lineage>
</organism>
<gene>
    <name evidence="2" type="ORF">CK203_092900</name>
</gene>
<dbReference type="PANTHER" id="PTHR47261:SF2">
    <property type="entry name" value="CALCIUM-DEPENDENT LIPID-BINDING (CALB DOMAIN) FAMILY PROTEIN"/>
    <property type="match status" value="1"/>
</dbReference>
<reference evidence="2 3" key="1">
    <citation type="journal article" date="2018" name="PLoS Genet.">
        <title>Population sequencing reveals clonal diversity and ancestral inbreeding in the grapevine cultivar Chardonnay.</title>
        <authorList>
            <person name="Roach M.J."/>
            <person name="Johnson D.L."/>
            <person name="Bohlmann J."/>
            <person name="van Vuuren H.J."/>
            <person name="Jones S.J."/>
            <person name="Pretorius I.S."/>
            <person name="Schmidt S.A."/>
            <person name="Borneman A.R."/>
        </authorList>
    </citation>
    <scope>NUCLEOTIDE SEQUENCE [LARGE SCALE GENOMIC DNA]</scope>
    <source>
        <strain evidence="3">cv. Chardonnay</strain>
        <tissue evidence="2">Leaf</tissue>
    </source>
</reference>
<keyword evidence="1" id="KW-0812">Transmembrane</keyword>
<dbReference type="Proteomes" id="UP000288805">
    <property type="component" value="Unassembled WGS sequence"/>
</dbReference>
<evidence type="ECO:0000256" key="1">
    <source>
        <dbReference type="SAM" id="Phobius"/>
    </source>
</evidence>
<comment type="caution">
    <text evidence="2">The sequence shown here is derived from an EMBL/GenBank/DDBJ whole genome shotgun (WGS) entry which is preliminary data.</text>
</comment>
<dbReference type="PANTHER" id="PTHR47261">
    <property type="entry name" value="CALCIUM-DEPENDENT LIPID-BINDING (CALB DOMAIN) FAMILY PROTEIN"/>
    <property type="match status" value="1"/>
</dbReference>
<accession>A0A438EJF9</accession>
<evidence type="ECO:0000313" key="2">
    <source>
        <dbReference type="EMBL" id="RVW47866.1"/>
    </source>
</evidence>
<keyword evidence="1" id="KW-1133">Transmembrane helix</keyword>
<proteinExistence type="predicted"/>
<evidence type="ECO:0008006" key="4">
    <source>
        <dbReference type="Google" id="ProtNLM"/>
    </source>
</evidence>
<dbReference type="EMBL" id="QGNW01001266">
    <property type="protein sequence ID" value="RVW47866.1"/>
    <property type="molecule type" value="Genomic_DNA"/>
</dbReference>